<dbReference type="InterPro" id="IPR002563">
    <property type="entry name" value="Flavin_Rdtase-like_dom"/>
</dbReference>
<sequence length="204" mass="22094">MILDFESLSANKVYHTLTQTVVPRPVAWVLSKNKTGTLNLAPFSYFTAVSSDPALLMYAVGVKPCGEYKDSALNVEATEEVVIHIADSRLADEVTLSAATLPNDQSELDSLDLTLSDFSGSALPRVAQCKVAFACRLHKVVEMGELPMKLMFVQVTHAYIDDDIVKMDSKGRSKVDALALDPIARLGGGEYASLGDVFKITRPA</sequence>
<accession>A0A5S3VB11</accession>
<evidence type="ECO:0000313" key="9">
    <source>
        <dbReference type="Proteomes" id="UP000307217"/>
    </source>
</evidence>
<dbReference type="GO" id="GO:0016646">
    <property type="term" value="F:oxidoreductase activity, acting on the CH-NH group of donors, NAD or NADP as acceptor"/>
    <property type="evidence" value="ECO:0007669"/>
    <property type="project" value="UniProtKB-ARBA"/>
</dbReference>
<dbReference type="PANTHER" id="PTHR33798">
    <property type="entry name" value="FLAVOPROTEIN OXYGENASE"/>
    <property type="match status" value="1"/>
</dbReference>
<evidence type="ECO:0000256" key="2">
    <source>
        <dbReference type="ARBA" id="ARBA00022630"/>
    </source>
</evidence>
<dbReference type="InterPro" id="IPR012349">
    <property type="entry name" value="Split_barrel_FMN-bd"/>
</dbReference>
<dbReference type="EMBL" id="PNBW01000035">
    <property type="protein sequence ID" value="TMO75594.1"/>
    <property type="molecule type" value="Genomic_DNA"/>
</dbReference>
<evidence type="ECO:0000256" key="3">
    <source>
        <dbReference type="ARBA" id="ARBA00022643"/>
    </source>
</evidence>
<dbReference type="AlphaFoldDB" id="A0A5S3VB11"/>
<comment type="cofactor">
    <cofactor evidence="1">
        <name>FMN</name>
        <dbReference type="ChEBI" id="CHEBI:58210"/>
    </cofactor>
</comment>
<dbReference type="SUPFAM" id="SSF50475">
    <property type="entry name" value="FMN-binding split barrel"/>
    <property type="match status" value="1"/>
</dbReference>
<gene>
    <name evidence="6" type="ORF">CWC19_06070</name>
    <name evidence="7" type="ORF">CWC20_07830</name>
</gene>
<comment type="similarity">
    <text evidence="4">Belongs to the flavoredoxin family.</text>
</comment>
<dbReference type="Pfam" id="PF01613">
    <property type="entry name" value="Flavin_Reduct"/>
    <property type="match status" value="1"/>
</dbReference>
<dbReference type="GO" id="GO:0010181">
    <property type="term" value="F:FMN binding"/>
    <property type="evidence" value="ECO:0007669"/>
    <property type="project" value="InterPro"/>
</dbReference>
<evidence type="ECO:0000313" key="7">
    <source>
        <dbReference type="EMBL" id="TMO75594.1"/>
    </source>
</evidence>
<organism evidence="6 9">
    <name type="scientific">Pseudoalteromonas aurantia</name>
    <dbReference type="NCBI Taxonomy" id="43654"/>
    <lineage>
        <taxon>Bacteria</taxon>
        <taxon>Pseudomonadati</taxon>
        <taxon>Pseudomonadota</taxon>
        <taxon>Gammaproteobacteria</taxon>
        <taxon>Alteromonadales</taxon>
        <taxon>Pseudoalteromonadaceae</taxon>
        <taxon>Pseudoalteromonas</taxon>
    </lineage>
</organism>
<evidence type="ECO:0000313" key="8">
    <source>
        <dbReference type="Proteomes" id="UP000307164"/>
    </source>
</evidence>
<keyword evidence="2" id="KW-0285">Flavoprotein</keyword>
<proteinExistence type="inferred from homology"/>
<protein>
    <submittedName>
        <fullName evidence="6">Flavin reductase family protein</fullName>
    </submittedName>
</protein>
<dbReference type="SMART" id="SM00903">
    <property type="entry name" value="Flavin_Reduct"/>
    <property type="match status" value="1"/>
</dbReference>
<keyword evidence="3" id="KW-0288">FMN</keyword>
<keyword evidence="8" id="KW-1185">Reference proteome</keyword>
<dbReference type="Proteomes" id="UP000307217">
    <property type="component" value="Unassembled WGS sequence"/>
</dbReference>
<evidence type="ECO:0000259" key="5">
    <source>
        <dbReference type="SMART" id="SM00903"/>
    </source>
</evidence>
<evidence type="ECO:0000313" key="6">
    <source>
        <dbReference type="EMBL" id="TMO69136.1"/>
    </source>
</evidence>
<dbReference type="EMBL" id="PNBX01000023">
    <property type="protein sequence ID" value="TMO69136.1"/>
    <property type="molecule type" value="Genomic_DNA"/>
</dbReference>
<dbReference type="PANTHER" id="PTHR33798:SF5">
    <property type="entry name" value="FLAVIN REDUCTASE LIKE DOMAIN-CONTAINING PROTEIN"/>
    <property type="match status" value="1"/>
</dbReference>
<comment type="caution">
    <text evidence="6">The sequence shown here is derived from an EMBL/GenBank/DDBJ whole genome shotgun (WGS) entry which is preliminary data.</text>
</comment>
<evidence type="ECO:0000256" key="1">
    <source>
        <dbReference type="ARBA" id="ARBA00001917"/>
    </source>
</evidence>
<reference evidence="6 9" key="1">
    <citation type="submission" date="2018-01" db="EMBL/GenBank/DDBJ databases">
        <authorList>
            <person name="Paulsen S."/>
            <person name="Gram L.K."/>
        </authorList>
    </citation>
    <scope>NUCLEOTIDE SEQUENCE [LARGE SCALE GENOMIC DNA]</scope>
    <source>
        <strain evidence="6 9">S3790</strain>
        <strain evidence="7">S3895</strain>
    </source>
</reference>
<evidence type="ECO:0000256" key="4">
    <source>
        <dbReference type="ARBA" id="ARBA00038054"/>
    </source>
</evidence>
<dbReference type="Gene3D" id="2.30.110.10">
    <property type="entry name" value="Electron Transport, Fmn-binding Protein, Chain A"/>
    <property type="match status" value="1"/>
</dbReference>
<reference evidence="6" key="3">
    <citation type="submission" date="2019-09" db="EMBL/GenBank/DDBJ databases">
        <title>Co-occurence of chitin degradation, pigmentation and bioactivity in marine Pseudoalteromonas.</title>
        <authorList>
            <person name="Sonnenschein E.C."/>
            <person name="Bech P.K."/>
        </authorList>
    </citation>
    <scope>NUCLEOTIDE SEQUENCE</scope>
    <source>
        <strain evidence="6">S3790</strain>
        <strain evidence="8">S3895</strain>
    </source>
</reference>
<name>A0A5S3VB11_9GAMM</name>
<feature type="domain" description="Flavin reductase like" evidence="5">
    <location>
        <begin position="19"/>
        <end position="170"/>
    </location>
</feature>
<dbReference type="RefSeq" id="WP_138590932.1">
    <property type="nucleotide sequence ID" value="NZ_PNBW01000035.1"/>
</dbReference>
<dbReference type="Proteomes" id="UP000307164">
    <property type="component" value="Unassembled WGS sequence"/>
</dbReference>
<reference evidence="9" key="2">
    <citation type="submission" date="2019-06" db="EMBL/GenBank/DDBJ databases">
        <title>Co-occurence of chitin degradation, pigmentation and bioactivity in marine Pseudoalteromonas.</title>
        <authorList>
            <person name="Sonnenschein E.C."/>
            <person name="Bech P.K."/>
        </authorList>
    </citation>
    <scope>NUCLEOTIDE SEQUENCE [LARGE SCALE GENOMIC DNA]</scope>
    <source>
        <strain evidence="9">S3790</strain>
        <strain evidence="7">S3895</strain>
    </source>
</reference>
<dbReference type="OrthoDB" id="9794638at2"/>